<dbReference type="Proteomes" id="UP000664209">
    <property type="component" value="Unassembled WGS sequence"/>
</dbReference>
<evidence type="ECO:0000256" key="1">
    <source>
        <dbReference type="SAM" id="MobiDB-lite"/>
    </source>
</evidence>
<evidence type="ECO:0000256" key="2">
    <source>
        <dbReference type="SAM" id="Phobius"/>
    </source>
</evidence>
<sequence>MSSTPGVGTGTGSNGHEQPSLGELLGRISEDVSTLMRQEVALAKAELSESATRAGKGAGMLTGAGVAGHMVLVFLSISLWWGLGHLIDLGWSALVVAVIWGAVAAVLALKGRAEITEIKGAPRTMETAKKIPDALQGHEERNR</sequence>
<name>A0A939LPR0_9CELL</name>
<reference evidence="3" key="1">
    <citation type="submission" date="2021-03" db="EMBL/GenBank/DDBJ databases">
        <title>Actinotalea soli sp. nov., isolated from soil.</title>
        <authorList>
            <person name="Ping W."/>
            <person name="Zhang J."/>
        </authorList>
    </citation>
    <scope>NUCLEOTIDE SEQUENCE</scope>
    <source>
        <strain evidence="3">BY-33</strain>
    </source>
</reference>
<keyword evidence="2" id="KW-0472">Membrane</keyword>
<dbReference type="RefSeq" id="WP_208055356.1">
    <property type="nucleotide sequence ID" value="NZ_JAGEMK010000003.1"/>
</dbReference>
<dbReference type="EMBL" id="JAGEMK010000003">
    <property type="protein sequence ID" value="MBO1751679.1"/>
    <property type="molecule type" value="Genomic_DNA"/>
</dbReference>
<evidence type="ECO:0000313" key="4">
    <source>
        <dbReference type="Proteomes" id="UP000664209"/>
    </source>
</evidence>
<comment type="caution">
    <text evidence="3">The sequence shown here is derived from an EMBL/GenBank/DDBJ whole genome shotgun (WGS) entry which is preliminary data.</text>
</comment>
<keyword evidence="2" id="KW-0812">Transmembrane</keyword>
<dbReference type="AlphaFoldDB" id="A0A939LPR0"/>
<organism evidence="3 4">
    <name type="scientific">Actinotalea soli</name>
    <dbReference type="NCBI Taxonomy" id="2819234"/>
    <lineage>
        <taxon>Bacteria</taxon>
        <taxon>Bacillati</taxon>
        <taxon>Actinomycetota</taxon>
        <taxon>Actinomycetes</taxon>
        <taxon>Micrococcales</taxon>
        <taxon>Cellulomonadaceae</taxon>
        <taxon>Actinotalea</taxon>
    </lineage>
</organism>
<evidence type="ECO:0000313" key="3">
    <source>
        <dbReference type="EMBL" id="MBO1751679.1"/>
    </source>
</evidence>
<protein>
    <submittedName>
        <fullName evidence="3">Phage holin family protein</fullName>
    </submittedName>
</protein>
<accession>A0A939LPR0</accession>
<keyword evidence="2" id="KW-1133">Transmembrane helix</keyword>
<keyword evidence="4" id="KW-1185">Reference proteome</keyword>
<feature type="region of interest" description="Disordered" evidence="1">
    <location>
        <begin position="1"/>
        <end position="20"/>
    </location>
</feature>
<dbReference type="InterPro" id="IPR009937">
    <property type="entry name" value="Phage_holin_3_6"/>
</dbReference>
<dbReference type="Pfam" id="PF07332">
    <property type="entry name" value="Phage_holin_3_6"/>
    <property type="match status" value="1"/>
</dbReference>
<feature type="transmembrane region" description="Helical" evidence="2">
    <location>
        <begin position="60"/>
        <end position="83"/>
    </location>
</feature>
<feature type="transmembrane region" description="Helical" evidence="2">
    <location>
        <begin position="89"/>
        <end position="109"/>
    </location>
</feature>
<proteinExistence type="predicted"/>
<gene>
    <name evidence="3" type="ORF">J4G33_07675</name>
</gene>